<dbReference type="GeneID" id="87832337"/>
<feature type="compositionally biased region" description="Low complexity" evidence="1">
    <location>
        <begin position="593"/>
        <end position="604"/>
    </location>
</feature>
<feature type="compositionally biased region" description="Basic and acidic residues" evidence="1">
    <location>
        <begin position="105"/>
        <end position="115"/>
    </location>
</feature>
<organism evidence="2 3">
    <name type="scientific">Parathielavia appendiculata</name>
    <dbReference type="NCBI Taxonomy" id="2587402"/>
    <lineage>
        <taxon>Eukaryota</taxon>
        <taxon>Fungi</taxon>
        <taxon>Dikarya</taxon>
        <taxon>Ascomycota</taxon>
        <taxon>Pezizomycotina</taxon>
        <taxon>Sordariomycetes</taxon>
        <taxon>Sordariomycetidae</taxon>
        <taxon>Sordariales</taxon>
        <taxon>Chaetomiaceae</taxon>
        <taxon>Parathielavia</taxon>
    </lineage>
</organism>
<dbReference type="RefSeq" id="XP_062648802.1">
    <property type="nucleotide sequence ID" value="XM_062795569.1"/>
</dbReference>
<feature type="region of interest" description="Disordered" evidence="1">
    <location>
        <begin position="1"/>
        <end position="30"/>
    </location>
</feature>
<protein>
    <submittedName>
        <fullName evidence="2">Uncharacterized protein</fullName>
    </submittedName>
</protein>
<feature type="compositionally biased region" description="Low complexity" evidence="1">
    <location>
        <begin position="620"/>
        <end position="638"/>
    </location>
</feature>
<reference evidence="2" key="1">
    <citation type="journal article" date="2023" name="Mol. Phylogenet. Evol.">
        <title>Genome-scale phylogeny and comparative genomics of the fungal order Sordariales.</title>
        <authorList>
            <person name="Hensen N."/>
            <person name="Bonometti L."/>
            <person name="Westerberg I."/>
            <person name="Brannstrom I.O."/>
            <person name="Guillou S."/>
            <person name="Cros-Aarteil S."/>
            <person name="Calhoun S."/>
            <person name="Haridas S."/>
            <person name="Kuo A."/>
            <person name="Mondo S."/>
            <person name="Pangilinan J."/>
            <person name="Riley R."/>
            <person name="LaButti K."/>
            <person name="Andreopoulos B."/>
            <person name="Lipzen A."/>
            <person name="Chen C."/>
            <person name="Yan M."/>
            <person name="Daum C."/>
            <person name="Ng V."/>
            <person name="Clum A."/>
            <person name="Steindorff A."/>
            <person name="Ohm R.A."/>
            <person name="Martin F."/>
            <person name="Silar P."/>
            <person name="Natvig D.O."/>
            <person name="Lalanne C."/>
            <person name="Gautier V."/>
            <person name="Ament-Velasquez S.L."/>
            <person name="Kruys A."/>
            <person name="Hutchinson M.I."/>
            <person name="Powell A.J."/>
            <person name="Barry K."/>
            <person name="Miller A.N."/>
            <person name="Grigoriev I.V."/>
            <person name="Debuchy R."/>
            <person name="Gladieux P."/>
            <person name="Hiltunen Thoren M."/>
            <person name="Johannesson H."/>
        </authorList>
    </citation>
    <scope>NUCLEOTIDE SEQUENCE</scope>
    <source>
        <strain evidence="2">CBS 731.68</strain>
    </source>
</reference>
<evidence type="ECO:0000256" key="1">
    <source>
        <dbReference type="SAM" id="MobiDB-lite"/>
    </source>
</evidence>
<evidence type="ECO:0000313" key="3">
    <source>
        <dbReference type="Proteomes" id="UP001302602"/>
    </source>
</evidence>
<evidence type="ECO:0000313" key="2">
    <source>
        <dbReference type="EMBL" id="KAK4125031.1"/>
    </source>
</evidence>
<feature type="compositionally biased region" description="Low complexity" evidence="1">
    <location>
        <begin position="1"/>
        <end position="14"/>
    </location>
</feature>
<feature type="region of interest" description="Disordered" evidence="1">
    <location>
        <begin position="206"/>
        <end position="638"/>
    </location>
</feature>
<feature type="compositionally biased region" description="Low complexity" evidence="1">
    <location>
        <begin position="206"/>
        <end position="219"/>
    </location>
</feature>
<accession>A0AAN6Z4L6</accession>
<feature type="region of interest" description="Disordered" evidence="1">
    <location>
        <begin position="84"/>
        <end position="119"/>
    </location>
</feature>
<feature type="compositionally biased region" description="Acidic residues" evidence="1">
    <location>
        <begin position="95"/>
        <end position="104"/>
    </location>
</feature>
<feature type="compositionally biased region" description="Polar residues" evidence="1">
    <location>
        <begin position="416"/>
        <end position="442"/>
    </location>
</feature>
<keyword evidence="3" id="KW-1185">Reference proteome</keyword>
<gene>
    <name evidence="2" type="ORF">N657DRAFT_670873</name>
</gene>
<comment type="caution">
    <text evidence="2">The sequence shown here is derived from an EMBL/GenBank/DDBJ whole genome shotgun (WGS) entry which is preliminary data.</text>
</comment>
<reference evidence="2" key="2">
    <citation type="submission" date="2023-05" db="EMBL/GenBank/DDBJ databases">
        <authorList>
            <consortium name="Lawrence Berkeley National Laboratory"/>
            <person name="Steindorff A."/>
            <person name="Hensen N."/>
            <person name="Bonometti L."/>
            <person name="Westerberg I."/>
            <person name="Brannstrom I.O."/>
            <person name="Guillou S."/>
            <person name="Cros-Aarteil S."/>
            <person name="Calhoun S."/>
            <person name="Haridas S."/>
            <person name="Kuo A."/>
            <person name="Mondo S."/>
            <person name="Pangilinan J."/>
            <person name="Riley R."/>
            <person name="Labutti K."/>
            <person name="Andreopoulos B."/>
            <person name="Lipzen A."/>
            <person name="Chen C."/>
            <person name="Yanf M."/>
            <person name="Daum C."/>
            <person name="Ng V."/>
            <person name="Clum A."/>
            <person name="Ohm R."/>
            <person name="Martin F."/>
            <person name="Silar P."/>
            <person name="Natvig D."/>
            <person name="Lalanne C."/>
            <person name="Gautier V."/>
            <person name="Ament-Velasquez S.L."/>
            <person name="Kruys A."/>
            <person name="Hutchinson M.I."/>
            <person name="Powell A.J."/>
            <person name="Barry K."/>
            <person name="Miller A.N."/>
            <person name="Grigoriev I.V."/>
            <person name="Debuchy R."/>
            <person name="Gladieux P."/>
            <person name="Thoren M.H."/>
            <person name="Johannesson H."/>
        </authorList>
    </citation>
    <scope>NUCLEOTIDE SEQUENCE</scope>
    <source>
        <strain evidence="2">CBS 731.68</strain>
    </source>
</reference>
<feature type="compositionally biased region" description="Acidic residues" evidence="1">
    <location>
        <begin position="296"/>
        <end position="326"/>
    </location>
</feature>
<sequence length="638" mass="67461">MQRSQQLRTATQTRRSARTGFPEPDDFEGLPVRQWRQEWVNVAPSLQQEMAQQGDRWAVELPYGMPRESHLLPPHTQELLRAARSGRLYKRPAPAEEEEPDADVDAVKGEKKDWEPPSEGYMVKMWKQVPRNAETPTVSHLAKRHKNTVTLASKAAVPQPSGPTVIRATVRRIDAAGNPYEQTVTLAEGQQVDGEIISTTVVQASAAAQAELPAQQTTPVRRRPPPPKRKAKGPGRGRKKGKLPLPIPATRSHAATATGELPPKSEFPESDGITIEGTEDSANQDSEMADISGMPSDDEEGDGGEGEEDGEGGDEAGDEEADEFPNVEDVNRDAPEREAEDSEMSEAIRPTSVEEPEEPRPAPEEEEVVTIPKLRFQPPSLSNLGPPHASTRMEGSPLKNVMIQSPTEPPPLFSPQAASTSFSASSYLDVQSRTVSQTYASETTRHGILPSLRDNGAFGRFASQDRASATRPAEIPPAAPSQASQASQILKATITNDQQQGTSGTPSGNPTATEPAKLATEAVAAASQPGPQPIPELPSLQPPDSPALLPTVAEDEDDGLNLLGSLERELDRQASASSGGGGRSDGKNTPVQTTAAAGAGATAAPSPEEGTSSSADGVQASSAPAESAADSAAVSSSS</sequence>
<feature type="compositionally biased region" description="Polar residues" evidence="1">
    <location>
        <begin position="493"/>
        <end position="512"/>
    </location>
</feature>
<name>A0AAN6Z4L6_9PEZI</name>
<dbReference type="EMBL" id="MU853226">
    <property type="protein sequence ID" value="KAK4125031.1"/>
    <property type="molecule type" value="Genomic_DNA"/>
</dbReference>
<feature type="compositionally biased region" description="Basic residues" evidence="1">
    <location>
        <begin position="220"/>
        <end position="242"/>
    </location>
</feature>
<dbReference type="AlphaFoldDB" id="A0AAN6Z4L6"/>
<proteinExistence type="predicted"/>
<feature type="compositionally biased region" description="Pro residues" evidence="1">
    <location>
        <begin position="530"/>
        <end position="545"/>
    </location>
</feature>
<dbReference type="Proteomes" id="UP001302602">
    <property type="component" value="Unassembled WGS sequence"/>
</dbReference>